<accession>A0AAW3W928</accession>
<reference evidence="1" key="1">
    <citation type="submission" date="2020-04" db="EMBL/GenBank/DDBJ databases">
        <authorList>
            <person name="Brown S."/>
        </authorList>
    </citation>
    <scope>NUCLEOTIDE SEQUENCE</scope>
    <source>
        <strain evidence="1">DJ015</strain>
    </source>
</reference>
<evidence type="ECO:0000313" key="2">
    <source>
        <dbReference type="Proteomes" id="UP001194098"/>
    </source>
</evidence>
<comment type="caution">
    <text evidence="1">The sequence shown here is derived from an EMBL/GenBank/DDBJ whole genome shotgun (WGS) entry which is preliminary data.</text>
</comment>
<sequence>MAIQDLTASLDLKQNLNIYTTCKQFDSLNLIFNIFDNSIEANLSGYNVRLRAMKADKIPLIQEHTGIARSGNVVNIQADEQLTTTAGKTPIELQFIDSTGKRKATFNLVLVVVPSVLGVDSSISKATYTLLEELEAKLDQASDFLENIEDFFEVMNTKIGLYISEDLPNVEDRKANTLYFKITDTISSGGTENLKVSPTMGIKII</sequence>
<dbReference type="AlphaFoldDB" id="A0AAW3W928"/>
<reference evidence="1" key="2">
    <citation type="journal article" date="2022" name="Nat. Biotechnol.">
        <title>Carbon-negative production of acetone and isopropanol by gas fermentation at industrial pilot scale.</title>
        <authorList>
            <person name="Liew F.E."/>
            <person name="Nogle R."/>
            <person name="Abdalla T."/>
            <person name="Rasor B.J."/>
            <person name="Canter C."/>
            <person name="Jensen R.O."/>
            <person name="Wang L."/>
            <person name="Strutz J."/>
            <person name="Chirania P."/>
            <person name="De Tissera S."/>
            <person name="Mueller A.P."/>
            <person name="Ruan Z."/>
            <person name="Gao A."/>
            <person name="Tran L."/>
            <person name="Engle N.L."/>
            <person name="Bromley J.C."/>
            <person name="Daniell J."/>
            <person name="Conrado R."/>
            <person name="Tschaplinski T.J."/>
            <person name="Giannone R.J."/>
            <person name="Hettich R.L."/>
            <person name="Karim A.S."/>
            <person name="Simpson S.D."/>
            <person name="Brown S.D."/>
            <person name="Leang C."/>
            <person name="Jewett M.C."/>
            <person name="Kopke M."/>
        </authorList>
    </citation>
    <scope>NUCLEOTIDE SEQUENCE</scope>
    <source>
        <strain evidence="1">DJ015</strain>
    </source>
</reference>
<evidence type="ECO:0008006" key="3">
    <source>
        <dbReference type="Google" id="ProtNLM"/>
    </source>
</evidence>
<evidence type="ECO:0000313" key="1">
    <source>
        <dbReference type="EMBL" id="MBC2475407.1"/>
    </source>
</evidence>
<dbReference type="Proteomes" id="UP001194098">
    <property type="component" value="Unassembled WGS sequence"/>
</dbReference>
<gene>
    <name evidence="1" type="ORF">HGI39_11925</name>
</gene>
<dbReference type="EMBL" id="JABAGV010000027">
    <property type="protein sequence ID" value="MBC2475407.1"/>
    <property type="molecule type" value="Genomic_DNA"/>
</dbReference>
<proteinExistence type="predicted"/>
<protein>
    <recommendedName>
        <fullName evidence="3">BppU N-terminal domain-containing protein</fullName>
    </recommendedName>
</protein>
<organism evidence="1 2">
    <name type="scientific">Clostridium beijerinckii</name>
    <name type="common">Clostridium MP</name>
    <dbReference type="NCBI Taxonomy" id="1520"/>
    <lineage>
        <taxon>Bacteria</taxon>
        <taxon>Bacillati</taxon>
        <taxon>Bacillota</taxon>
        <taxon>Clostridia</taxon>
        <taxon>Eubacteriales</taxon>
        <taxon>Clostridiaceae</taxon>
        <taxon>Clostridium</taxon>
    </lineage>
</organism>
<name>A0AAW3W928_CLOBE</name>
<dbReference type="RefSeq" id="WP_241395536.1">
    <property type="nucleotide sequence ID" value="NZ_JABAGV010000027.1"/>
</dbReference>